<reference evidence="9 12" key="2">
    <citation type="submission" date="2020-12" db="EMBL/GenBank/DDBJ databases">
        <title>FDA dAtabase for Regulatory Grade micrObial Sequences (FDA-ARGOS): Supporting development and validation of Infectious Disease Dx tests.</title>
        <authorList>
            <person name="Sproer C."/>
            <person name="Gronow S."/>
            <person name="Severitt S."/>
            <person name="Schroder I."/>
            <person name="Tallon L."/>
            <person name="Sadzewicz L."/>
            <person name="Zhao X."/>
            <person name="Boylan J."/>
            <person name="Ott S."/>
            <person name="Bowen H."/>
            <person name="Vavikolanu K."/>
            <person name="Mehta A."/>
            <person name="Aluvathingal J."/>
            <person name="Nadendla S."/>
            <person name="Lowell S."/>
            <person name="Myers T."/>
            <person name="Yan Y."/>
            <person name="Sichtig H."/>
        </authorList>
    </citation>
    <scope>NUCLEOTIDE SEQUENCE [LARGE SCALE GENOMIC DNA]</scope>
    <source>
        <strain evidence="9 12">FDAARGOS_890</strain>
        <plasmid evidence="9 12">unnamed</plasmid>
    </source>
</reference>
<evidence type="ECO:0000313" key="12">
    <source>
        <dbReference type="Proteomes" id="UP000595064"/>
    </source>
</evidence>
<feature type="domain" description="DNA2/NAM7 helicase-like C-terminal" evidence="8">
    <location>
        <begin position="941"/>
        <end position="1045"/>
    </location>
</feature>
<reference evidence="10 11" key="1">
    <citation type="submission" date="2016-10" db="EMBL/GenBank/DDBJ databases">
        <authorList>
            <person name="de Groot N.N."/>
        </authorList>
    </citation>
    <scope>NUCLEOTIDE SEQUENCE [LARGE SCALE GENOMIC DNA]</scope>
    <source>
        <strain evidence="10 11">LMG 24775</strain>
    </source>
</reference>
<dbReference type="InterPro" id="IPR027417">
    <property type="entry name" value="P-loop_NTPase"/>
</dbReference>
<dbReference type="Pfam" id="PF13086">
    <property type="entry name" value="AAA_11"/>
    <property type="match status" value="1"/>
</dbReference>
<dbReference type="Gene3D" id="3.40.50.300">
    <property type="entry name" value="P-loop containing nucleotide triphosphate hydrolases"/>
    <property type="match status" value="2"/>
</dbReference>
<keyword evidence="12" id="KW-1185">Reference proteome</keyword>
<organism evidence="10 11">
    <name type="scientific">Delftia lacustris</name>
    <dbReference type="NCBI Taxonomy" id="558537"/>
    <lineage>
        <taxon>Bacteria</taxon>
        <taxon>Pseudomonadati</taxon>
        <taxon>Pseudomonadota</taxon>
        <taxon>Betaproteobacteria</taxon>
        <taxon>Burkholderiales</taxon>
        <taxon>Comamonadaceae</taxon>
        <taxon>Delftia</taxon>
    </lineage>
</organism>
<evidence type="ECO:0000313" key="11">
    <source>
        <dbReference type="Proteomes" id="UP000183417"/>
    </source>
</evidence>
<proteinExistence type="inferred from homology"/>
<dbReference type="PANTHER" id="PTHR43788">
    <property type="entry name" value="DNA2/NAM7 HELICASE FAMILY MEMBER"/>
    <property type="match status" value="1"/>
</dbReference>
<evidence type="ECO:0000256" key="6">
    <source>
        <dbReference type="SAM" id="Coils"/>
    </source>
</evidence>
<evidence type="ECO:0000259" key="7">
    <source>
        <dbReference type="Pfam" id="PF13086"/>
    </source>
</evidence>
<evidence type="ECO:0000259" key="8">
    <source>
        <dbReference type="Pfam" id="PF13087"/>
    </source>
</evidence>
<keyword evidence="2" id="KW-0547">Nucleotide-binding</keyword>
<dbReference type="Pfam" id="PF13087">
    <property type="entry name" value="AAA_12"/>
    <property type="match status" value="1"/>
</dbReference>
<evidence type="ECO:0000256" key="2">
    <source>
        <dbReference type="ARBA" id="ARBA00022741"/>
    </source>
</evidence>
<keyword evidence="5" id="KW-0067">ATP-binding</keyword>
<dbReference type="InterPro" id="IPR041677">
    <property type="entry name" value="DNA2/NAM7_AAA_11"/>
</dbReference>
<dbReference type="PANTHER" id="PTHR43788:SF8">
    <property type="entry name" value="DNA-BINDING PROTEIN SMUBP-2"/>
    <property type="match status" value="1"/>
</dbReference>
<keyword evidence="9" id="KW-0614">Plasmid</keyword>
<protein>
    <submittedName>
        <fullName evidence="10">AAA domain-containing protein</fullName>
    </submittedName>
</protein>
<dbReference type="GeneID" id="94689037"/>
<keyword evidence="4" id="KW-0347">Helicase</keyword>
<gene>
    <name evidence="9" type="ORF">I6G47_32490</name>
    <name evidence="10" type="ORF">SAMN05421547_108250</name>
</gene>
<evidence type="ECO:0000256" key="5">
    <source>
        <dbReference type="ARBA" id="ARBA00022840"/>
    </source>
</evidence>
<dbReference type="AlphaFoldDB" id="A0A1H3NAM7"/>
<comment type="similarity">
    <text evidence="1">Belongs to the DNA2/NAM7 helicase family.</text>
</comment>
<dbReference type="RefSeq" id="WP_074922020.1">
    <property type="nucleotide sequence ID" value="NZ_CP065749.1"/>
</dbReference>
<sequence length="1073" mass="117039">MKNSIFQLWQTVEALTPAEAARIDAADPISPVYGLAIDSVMPWEDVAHQRKRIEAGWRWQYIAQCGIYSVDEVSRLLVSAASMPELPWQERLGARSRLFDLAMDSNGYPIAHTFALSLAAWASGLLIRERGDVESLLSGGVSRLEGLPVPGNTLPEVRSGYAGFDMLSMALMQLVADQVECMREEARPAGVAWLAQLAHEVAERLGIPLIAFDKRAPLRVRSVRVRVATQDIDSSAKPSAPDILTSFFVEDLSRAEAAFSTGKAGKGLSQFIAAGTGNFEVDRVDVRDEDCAEVVLDRMRPDRIPVGRWPSDHALVFSQQLAVNEAVSTLADDAGLFAVNGPPGTGKTTLLRDVVASVVTQRAMQMVKSRTRKFTDKQVFKLSGVSLPFYKMHECLQGSSIVVASSNNGAVENVSLELPGAQAVSQRVNPSYFPEIASRIIGKPAWGLIAAPLGKRSNRSEFLSRFWWGESRSADPDSEKAPGLRELLRSIQQGVLSPRISWDDAAAKFKEAVECEEQIRAKMLALSKLPEHVAHITLRRNSDQAALTHIEEQLYELESVSQALRVQSSLATKDLWAAVEAVNRAETAQKLHSLTKPGALAWMATLGLAAREWGERNQALLKESHAARQAAIAKQAALDAITSEMEQLNAHIEALTKRQNLLAEAIDAAEANLETHESKLRAAISELGSNWPMINVDPSQREHSSPWAHPAWLKAREEVFLAALDVHRAFIESHPTQMIANLGLASDWLNGKPMPHDLAKLALDSLCLVVPVISTTFASMPRMFASVGGQAIGWLLIDEAGQAAPSHAACAIWRARRTVIVGDPRQLEPVSTIPVEVEDMLAKTLKVEDGWLPSRVSAQSLADRSARLGTFIPDEAGEKIWVGCPLRLHRRCDEPMFTVSNTIAYGGMMVHGKPAGTPNNLPPSGWLDVQGVVAAGHWIVEEEACLRKLVARILGIGAHANEIAMISPFRDCAQNLRRVAREMSVDGGKVGTVHTAQGKEADVVILVLGGDPRLPGAKAWAASKPNLLNVANSRAKKRLYVIGDRSLWQRQNYFSVLADSLPVLNTADINVCR</sequence>
<dbReference type="EMBL" id="FNPE01000008">
    <property type="protein sequence ID" value="SDY85991.1"/>
    <property type="molecule type" value="Genomic_DNA"/>
</dbReference>
<accession>A0A1H3NAM7</accession>
<dbReference type="EMBL" id="CP065749">
    <property type="protein sequence ID" value="QPS84874.1"/>
    <property type="molecule type" value="Genomic_DNA"/>
</dbReference>
<dbReference type="InterPro" id="IPR050534">
    <property type="entry name" value="Coronavir_polyprotein_1ab"/>
</dbReference>
<dbReference type="GO" id="GO:0005524">
    <property type="term" value="F:ATP binding"/>
    <property type="evidence" value="ECO:0007669"/>
    <property type="project" value="UniProtKB-KW"/>
</dbReference>
<name>A0A1H3NAM7_9BURK</name>
<feature type="coiled-coil region" evidence="6">
    <location>
        <begin position="638"/>
        <end position="686"/>
    </location>
</feature>
<dbReference type="GO" id="GO:0043139">
    <property type="term" value="F:5'-3' DNA helicase activity"/>
    <property type="evidence" value="ECO:0007669"/>
    <property type="project" value="TreeGrafter"/>
</dbReference>
<evidence type="ECO:0000256" key="1">
    <source>
        <dbReference type="ARBA" id="ARBA00007913"/>
    </source>
</evidence>
<evidence type="ECO:0000256" key="4">
    <source>
        <dbReference type="ARBA" id="ARBA00022806"/>
    </source>
</evidence>
<evidence type="ECO:0000256" key="3">
    <source>
        <dbReference type="ARBA" id="ARBA00022801"/>
    </source>
</evidence>
<evidence type="ECO:0000313" key="9">
    <source>
        <dbReference type="EMBL" id="QPS84874.1"/>
    </source>
</evidence>
<dbReference type="GO" id="GO:0016787">
    <property type="term" value="F:hydrolase activity"/>
    <property type="evidence" value="ECO:0007669"/>
    <property type="project" value="UniProtKB-KW"/>
</dbReference>
<geneLocation type="plasmid" evidence="9 12">
    <name>unnamed</name>
</geneLocation>
<evidence type="ECO:0000313" key="10">
    <source>
        <dbReference type="EMBL" id="SDY85991.1"/>
    </source>
</evidence>
<feature type="domain" description="DNA2/NAM7 helicase helicase" evidence="7">
    <location>
        <begin position="772"/>
        <end position="830"/>
    </location>
</feature>
<dbReference type="Proteomes" id="UP000595064">
    <property type="component" value="Plasmid unnamed"/>
</dbReference>
<dbReference type="KEGG" id="dla:I6G47_32490"/>
<keyword evidence="3" id="KW-0378">Hydrolase</keyword>
<keyword evidence="6" id="KW-0175">Coiled coil</keyword>
<dbReference type="Proteomes" id="UP000183417">
    <property type="component" value="Unassembled WGS sequence"/>
</dbReference>
<dbReference type="InterPro" id="IPR041679">
    <property type="entry name" value="DNA2/NAM7-like_C"/>
</dbReference>
<dbReference type="SUPFAM" id="SSF52540">
    <property type="entry name" value="P-loop containing nucleoside triphosphate hydrolases"/>
    <property type="match status" value="1"/>
</dbReference>